<evidence type="ECO:0000256" key="5">
    <source>
        <dbReference type="ARBA" id="ARBA00023136"/>
    </source>
</evidence>
<comment type="caution">
    <text evidence="9">The sequence shown here is derived from an EMBL/GenBank/DDBJ whole genome shotgun (WGS) entry which is preliminary data.</text>
</comment>
<evidence type="ECO:0000256" key="6">
    <source>
        <dbReference type="ARBA" id="ARBA00038076"/>
    </source>
</evidence>
<keyword evidence="5 7" id="KW-0472">Membrane</keyword>
<feature type="domain" description="ABC3 transporter permease C-terminal" evidence="8">
    <location>
        <begin position="261"/>
        <end position="371"/>
    </location>
</feature>
<feature type="transmembrane region" description="Helical" evidence="7">
    <location>
        <begin position="703"/>
        <end position="729"/>
    </location>
</feature>
<dbReference type="Pfam" id="PF02687">
    <property type="entry name" value="FtsX"/>
    <property type="match status" value="2"/>
</dbReference>
<name>A0ABP6RQB9_9PSEU</name>
<keyword evidence="2" id="KW-1003">Cell membrane</keyword>
<dbReference type="InterPro" id="IPR003838">
    <property type="entry name" value="ABC3_permease_C"/>
</dbReference>
<dbReference type="PANTHER" id="PTHR30572:SF4">
    <property type="entry name" value="ABC TRANSPORTER PERMEASE YTRF"/>
    <property type="match status" value="1"/>
</dbReference>
<dbReference type="RefSeq" id="WP_344925935.1">
    <property type="nucleotide sequence ID" value="NZ_BAAAYK010000038.1"/>
</dbReference>
<feature type="transmembrane region" description="Helical" evidence="7">
    <location>
        <begin position="794"/>
        <end position="814"/>
    </location>
</feature>
<proteinExistence type="inferred from homology"/>
<dbReference type="PANTHER" id="PTHR30572">
    <property type="entry name" value="MEMBRANE COMPONENT OF TRANSPORTER-RELATED"/>
    <property type="match status" value="1"/>
</dbReference>
<feature type="domain" description="ABC3 transporter permease C-terminal" evidence="8">
    <location>
        <begin position="707"/>
        <end position="823"/>
    </location>
</feature>
<feature type="transmembrane region" description="Helical" evidence="7">
    <location>
        <begin position="478"/>
        <end position="498"/>
    </location>
</feature>
<feature type="transmembrane region" description="Helical" evidence="7">
    <location>
        <begin position="258"/>
        <end position="282"/>
    </location>
</feature>
<reference evidence="10" key="1">
    <citation type="journal article" date="2019" name="Int. J. Syst. Evol. Microbiol.">
        <title>The Global Catalogue of Microorganisms (GCM) 10K type strain sequencing project: providing services to taxonomists for standard genome sequencing and annotation.</title>
        <authorList>
            <consortium name="The Broad Institute Genomics Platform"/>
            <consortium name="The Broad Institute Genome Sequencing Center for Infectious Disease"/>
            <person name="Wu L."/>
            <person name="Ma J."/>
        </authorList>
    </citation>
    <scope>NUCLEOTIDE SEQUENCE [LARGE SCALE GENOMIC DNA]</scope>
    <source>
        <strain evidence="10">JCM 9687</strain>
    </source>
</reference>
<organism evidence="9 10">
    <name type="scientific">Saccharopolyspora gregorii</name>
    <dbReference type="NCBI Taxonomy" id="33914"/>
    <lineage>
        <taxon>Bacteria</taxon>
        <taxon>Bacillati</taxon>
        <taxon>Actinomycetota</taxon>
        <taxon>Actinomycetes</taxon>
        <taxon>Pseudonocardiales</taxon>
        <taxon>Pseudonocardiaceae</taxon>
        <taxon>Saccharopolyspora</taxon>
    </lineage>
</organism>
<evidence type="ECO:0000256" key="3">
    <source>
        <dbReference type="ARBA" id="ARBA00022692"/>
    </source>
</evidence>
<comment type="similarity">
    <text evidence="6">Belongs to the ABC-4 integral membrane protein family.</text>
</comment>
<keyword evidence="3 7" id="KW-0812">Transmembrane</keyword>
<protein>
    <submittedName>
        <fullName evidence="9">ABC transporter permease</fullName>
    </submittedName>
</protein>
<keyword evidence="10" id="KW-1185">Reference proteome</keyword>
<dbReference type="EMBL" id="BAAAYK010000038">
    <property type="protein sequence ID" value="GAA3356648.1"/>
    <property type="molecule type" value="Genomic_DNA"/>
</dbReference>
<evidence type="ECO:0000256" key="4">
    <source>
        <dbReference type="ARBA" id="ARBA00022989"/>
    </source>
</evidence>
<feature type="transmembrane region" description="Helical" evidence="7">
    <location>
        <begin position="344"/>
        <end position="369"/>
    </location>
</feature>
<evidence type="ECO:0000259" key="8">
    <source>
        <dbReference type="Pfam" id="PF02687"/>
    </source>
</evidence>
<dbReference type="Proteomes" id="UP001500483">
    <property type="component" value="Unassembled WGS sequence"/>
</dbReference>
<accession>A0ABP6RQB9</accession>
<feature type="transmembrane region" description="Helical" evidence="7">
    <location>
        <begin position="425"/>
        <end position="449"/>
    </location>
</feature>
<evidence type="ECO:0000313" key="9">
    <source>
        <dbReference type="EMBL" id="GAA3356648.1"/>
    </source>
</evidence>
<evidence type="ECO:0000256" key="7">
    <source>
        <dbReference type="SAM" id="Phobius"/>
    </source>
</evidence>
<evidence type="ECO:0000256" key="1">
    <source>
        <dbReference type="ARBA" id="ARBA00004651"/>
    </source>
</evidence>
<comment type="subcellular location">
    <subcellularLocation>
        <location evidence="1">Cell membrane</location>
        <topology evidence="1">Multi-pass membrane protein</topology>
    </subcellularLocation>
</comment>
<evidence type="ECO:0000256" key="2">
    <source>
        <dbReference type="ARBA" id="ARBA00022475"/>
    </source>
</evidence>
<feature type="transmembrane region" description="Helical" evidence="7">
    <location>
        <begin position="303"/>
        <end position="332"/>
    </location>
</feature>
<dbReference type="InterPro" id="IPR050250">
    <property type="entry name" value="Macrolide_Exporter_MacB"/>
</dbReference>
<feature type="transmembrane region" description="Helical" evidence="7">
    <location>
        <begin position="757"/>
        <end position="782"/>
    </location>
</feature>
<keyword evidence="4 7" id="KW-1133">Transmembrane helix</keyword>
<sequence length="831" mass="85355">MLRAMLRDLRAHRGRLAMTLVAIALGVAFVVVSDSLAKTLAGQTARGGVDVSVQTASQDPDLTLADRDALAATNGVAEAHGVIAGRAGVVGTDGKLVSTGTDLAGTNWDETGRFTLVDGRGPQRPGEVALAESRAGEARLALGDRARIVLGDGRIDEPVVVGLFQYSALGPDAAGRSEHVPSIAYDGATAASLVGDRFDRIELTGTPGTEPSTLRQAAEQTIGAGHATDEYSVSTGAELVTNAEQAADKTASDTLAQLLPFAAIALLVGMFVITNTFSLLVTQRTRQFALLRAVGAHRRQVRSSVVVEATALACVGATIGTVLGIGLGLIVFRFMQPEGGVVRYGVPLLGVGSGYLVAVLVTVAAAYGAARRAAAVSPMAALRNDAVTSKGPHTRQSIAGGICVVAGLVAIVATASPGLGTLERMIAIGGAVLCTGGVLLLTPVAAGALRPLATWSQGWGGPATRLGMRNAARDPRRTAATATTLMVGLGLVCAFATLSSSLATMVTASIRLNIPVTSTVLEPAAGGAATLGPGVVGELRSLPAVSTVLASRDTFAEIRHEGGTSERIVSAIDREGLGEVLTPKITEGTDDVSRGAIIAQNEANMLGLEVGDPLELVVEGTPVKTAVVGVYDATEAQASIFFDQALAPPHLRDHVTTVYAGGPDPQAAREAIATAFQDRPEISITDRDGVIADRVEEFRYGLLVMYAMFGVAIVIAVFGVVNTLALSVMERSREIGVTRAVGAGRALVRRTIRVESIVISLFGGILGVGVGVGTGTVMQHAMLGQALSRATLPWTLILLALVGIVIVGVLASLWPAHRAARTNMLEAIGSD</sequence>
<gene>
    <name evidence="9" type="ORF">GCM10020366_21510</name>
</gene>
<feature type="transmembrane region" description="Helical" evidence="7">
    <location>
        <begin position="398"/>
        <end position="419"/>
    </location>
</feature>
<evidence type="ECO:0000313" key="10">
    <source>
        <dbReference type="Proteomes" id="UP001500483"/>
    </source>
</evidence>